<dbReference type="GO" id="GO:0035973">
    <property type="term" value="P:aggrephagy"/>
    <property type="evidence" value="ECO:0007669"/>
    <property type="project" value="TreeGrafter"/>
</dbReference>
<evidence type="ECO:0000256" key="2">
    <source>
        <dbReference type="ARBA" id="ARBA00022448"/>
    </source>
</evidence>
<dbReference type="GO" id="GO:0000045">
    <property type="term" value="P:autophagosome assembly"/>
    <property type="evidence" value="ECO:0007669"/>
    <property type="project" value="TreeGrafter"/>
</dbReference>
<feature type="compositionally biased region" description="Polar residues" evidence="11">
    <location>
        <begin position="47"/>
        <end position="61"/>
    </location>
</feature>
<dbReference type="InterPro" id="IPR005078">
    <property type="entry name" value="Peptidase_C54"/>
</dbReference>
<dbReference type="GO" id="GO:0005737">
    <property type="term" value="C:cytoplasm"/>
    <property type="evidence" value="ECO:0007669"/>
    <property type="project" value="UniProtKB-SubCell"/>
</dbReference>
<comment type="subcellular location">
    <subcellularLocation>
        <location evidence="10">Nucleus</location>
    </subcellularLocation>
    <subcellularLocation>
        <location evidence="10">Cytoplasm</location>
    </subcellularLocation>
</comment>
<dbReference type="InterPro" id="IPR038765">
    <property type="entry name" value="Papain-like_cys_pep_sf"/>
</dbReference>
<sequence length="880" mass="99551">YYWLHNLQQKLAMSTPPNNNTTNTTPAIRILTPSVDDFSVDSLPAEESSSSTAQSPFTPSSPLEEINEGEINEHDVPKNPSTELLQKVGHWFYNTRFVQYMKSDERSRVKHNYSSNPIWMLGVEYKFTEDGGTINLPKPDRGEHARGGRASSLLNFIMFGSSEEDEDYNDGKSISPSGSQNVIKRLRSFSFSYKSSDQKTPTPESSPPKNENRIMLKSRIRPLSSSKKQELSDSLNYESTSNLQKDVVSTSVSQTNNSNQSQNARRFSMSPSFLRSFSIGSNSSSNHQENSSPNSQVQGNLSPKSKKHRRKTFGARFSGREKNKYSSSLPTPQLYPHLETETDYESKFSHDSGLKRTSFEDIDVSRKNREVICPEDLCFSSEEESNSSETISKPGELDVEALSGDNISVETVTRESMKSSDYLGVYTSKNNNDLPKDIDISKDVSNNLQNDRSMISIQTDMWGSQKTETGSVRSSGSVRSLPPTPTSLYRPDSLGPLTNDQQKLLDFLLDFQSRIFCCYRKEFPPIEPAFHTTDTGWGCMHRTGQSLLAQGFLWVLLGRDWRLHNLQTESDILIYRKILRWFMDGPESEQYYSIHNIARVGISLDKKIGDWFGPATVAHALKRLSMAHKECPLVIYVPTDNTIYRSEVVNAAMESCDAIPDQKPWKPVLILLSIRLGTDKLNPSYSDNLKVYFMLLFRFPQFLGISGGRPGRSLYFVAFQDDELLYLDPHFVRPAINLNKITEFPIEDYHSTIVRTMDISEMDPSMLLGFLCQSSQDFDQLCGRVEREMNSQYPLFTILNACPIPGSWSRKKSLSDVSISDRSVSDMSPSIIIETIDDVDEDVEDFKDITHEEEDDGVISAKGDDEIIFEEQSDNSEVNM</sequence>
<dbReference type="Proteomes" id="UP000789570">
    <property type="component" value="Unassembled WGS sequence"/>
</dbReference>
<dbReference type="PANTHER" id="PTHR22624:SF49">
    <property type="entry name" value="CYSTEINE PROTEASE"/>
    <property type="match status" value="1"/>
</dbReference>
<evidence type="ECO:0000256" key="3">
    <source>
        <dbReference type="ARBA" id="ARBA00022490"/>
    </source>
</evidence>
<organism evidence="13 14">
    <name type="scientific">Funneliformis caledonium</name>
    <dbReference type="NCBI Taxonomy" id="1117310"/>
    <lineage>
        <taxon>Eukaryota</taxon>
        <taxon>Fungi</taxon>
        <taxon>Fungi incertae sedis</taxon>
        <taxon>Mucoromycota</taxon>
        <taxon>Glomeromycotina</taxon>
        <taxon>Glomeromycetes</taxon>
        <taxon>Glomerales</taxon>
        <taxon>Glomeraceae</taxon>
        <taxon>Funneliformis</taxon>
    </lineage>
</organism>
<keyword evidence="5 10" id="KW-0378">Hydrolase</keyword>
<dbReference type="GO" id="GO:0015031">
    <property type="term" value="P:protein transport"/>
    <property type="evidence" value="ECO:0007669"/>
    <property type="project" value="UniProtKB-KW"/>
</dbReference>
<keyword evidence="8" id="KW-0072">Autophagy</keyword>
<feature type="compositionally biased region" description="Polar residues" evidence="11">
    <location>
        <begin position="460"/>
        <end position="469"/>
    </location>
</feature>
<feature type="non-terminal residue" evidence="13">
    <location>
        <position position="1"/>
    </location>
</feature>
<comment type="caution">
    <text evidence="13">The sequence shown here is derived from an EMBL/GenBank/DDBJ whole genome shotgun (WGS) entry which is preliminary data.</text>
</comment>
<dbReference type="AlphaFoldDB" id="A0A9N9HFG8"/>
<dbReference type="EMBL" id="CAJVPQ010006142">
    <property type="protein sequence ID" value="CAG8681280.1"/>
    <property type="molecule type" value="Genomic_DNA"/>
</dbReference>
<dbReference type="GO" id="GO:0000423">
    <property type="term" value="P:mitophagy"/>
    <property type="evidence" value="ECO:0007669"/>
    <property type="project" value="TreeGrafter"/>
</dbReference>
<comment type="function">
    <text evidence="10">Required for selective autophagic degradation of the nucleus (nucleophagy) as well as for mitophagy which contributes to regulate mitochondrial quantity and quality by eliminating the mitochondria to a basal level to fulfill cellular energy requirements and preventing excess ROS production.</text>
</comment>
<feature type="compositionally biased region" description="Polar residues" evidence="11">
    <location>
        <begin position="232"/>
        <end position="244"/>
    </location>
</feature>
<evidence type="ECO:0000256" key="1">
    <source>
        <dbReference type="ARBA" id="ARBA00010958"/>
    </source>
</evidence>
<dbReference type="InterPro" id="IPR046792">
    <property type="entry name" value="Peptidase_C54_cat"/>
</dbReference>
<feature type="compositionally biased region" description="Polar residues" evidence="11">
    <location>
        <begin position="193"/>
        <end position="209"/>
    </location>
</feature>
<dbReference type="GO" id="GO:0034727">
    <property type="term" value="P:piecemeal microautophagy of the nucleus"/>
    <property type="evidence" value="ECO:0007669"/>
    <property type="project" value="TreeGrafter"/>
</dbReference>
<evidence type="ECO:0000256" key="11">
    <source>
        <dbReference type="SAM" id="MobiDB-lite"/>
    </source>
</evidence>
<dbReference type="GO" id="GO:0005634">
    <property type="term" value="C:nucleus"/>
    <property type="evidence" value="ECO:0007669"/>
    <property type="project" value="UniProtKB-SubCell"/>
</dbReference>
<feature type="region of interest" description="Disordered" evidence="11">
    <location>
        <begin position="39"/>
        <end position="64"/>
    </location>
</feature>
<evidence type="ECO:0000313" key="13">
    <source>
        <dbReference type="EMBL" id="CAG8681280.1"/>
    </source>
</evidence>
<keyword evidence="4 10" id="KW-0645">Protease</keyword>
<comment type="similarity">
    <text evidence="1 10">Belongs to the peptidase C54 family.</text>
</comment>
<name>A0A9N9HFG8_9GLOM</name>
<feature type="compositionally biased region" description="Low complexity" evidence="11">
    <location>
        <begin position="470"/>
        <end position="480"/>
    </location>
</feature>
<evidence type="ECO:0000256" key="6">
    <source>
        <dbReference type="ARBA" id="ARBA00022807"/>
    </source>
</evidence>
<comment type="catalytic activity">
    <reaction evidence="9">
        <text>[protein]-C-terminal L-amino acid-glycyl-phosphatidylethanolamide + H2O = [protein]-C-terminal L-amino acid-glycine + a 1,2-diacyl-sn-glycero-3-phosphoethanolamine</text>
        <dbReference type="Rhea" id="RHEA:67548"/>
        <dbReference type="Rhea" id="RHEA-COMP:17323"/>
        <dbReference type="Rhea" id="RHEA-COMP:17324"/>
        <dbReference type="ChEBI" id="CHEBI:15377"/>
        <dbReference type="ChEBI" id="CHEBI:64612"/>
        <dbReference type="ChEBI" id="CHEBI:172940"/>
        <dbReference type="ChEBI" id="CHEBI:172941"/>
    </reaction>
    <physiologicalReaction direction="left-to-right" evidence="9">
        <dbReference type="Rhea" id="RHEA:67549"/>
    </physiologicalReaction>
</comment>
<feature type="compositionally biased region" description="Basic and acidic residues" evidence="11">
    <location>
        <begin position="338"/>
        <end position="352"/>
    </location>
</feature>
<keyword evidence="2" id="KW-0813">Transport</keyword>
<evidence type="ECO:0000313" key="14">
    <source>
        <dbReference type="Proteomes" id="UP000789570"/>
    </source>
</evidence>
<evidence type="ECO:0000256" key="10">
    <source>
        <dbReference type="RuleBase" id="RU363115"/>
    </source>
</evidence>
<evidence type="ECO:0000256" key="4">
    <source>
        <dbReference type="ARBA" id="ARBA00022670"/>
    </source>
</evidence>
<feature type="compositionally biased region" description="Low complexity" evidence="11">
    <location>
        <begin position="272"/>
        <end position="295"/>
    </location>
</feature>
<evidence type="ECO:0000256" key="7">
    <source>
        <dbReference type="ARBA" id="ARBA00022927"/>
    </source>
</evidence>
<dbReference type="SUPFAM" id="SSF54001">
    <property type="entry name" value="Cysteine proteinases"/>
    <property type="match status" value="1"/>
</dbReference>
<dbReference type="GO" id="GO:0016485">
    <property type="term" value="P:protein processing"/>
    <property type="evidence" value="ECO:0007669"/>
    <property type="project" value="TreeGrafter"/>
</dbReference>
<feature type="non-terminal residue" evidence="13">
    <location>
        <position position="880"/>
    </location>
</feature>
<evidence type="ECO:0000256" key="5">
    <source>
        <dbReference type="ARBA" id="ARBA00022801"/>
    </source>
</evidence>
<feature type="compositionally biased region" description="Low complexity" evidence="11">
    <location>
        <begin position="247"/>
        <end position="263"/>
    </location>
</feature>
<gene>
    <name evidence="13" type="ORF">FCALED_LOCUS12518</name>
</gene>
<dbReference type="PANTHER" id="PTHR22624">
    <property type="entry name" value="CYSTEINE PROTEASE ATG4"/>
    <property type="match status" value="1"/>
</dbReference>
<feature type="region of interest" description="Disordered" evidence="11">
    <location>
        <begin position="852"/>
        <end position="880"/>
    </location>
</feature>
<keyword evidence="6" id="KW-0788">Thiol protease</keyword>
<evidence type="ECO:0000259" key="12">
    <source>
        <dbReference type="Pfam" id="PF03416"/>
    </source>
</evidence>
<keyword evidence="7" id="KW-0653">Protein transport</keyword>
<dbReference type="EC" id="3.4.22.-" evidence="10"/>
<protein>
    <recommendedName>
        <fullName evidence="10">Cysteine protease</fullName>
        <ecNumber evidence="10">3.4.22.-</ecNumber>
    </recommendedName>
</protein>
<reference evidence="13" key="1">
    <citation type="submission" date="2021-06" db="EMBL/GenBank/DDBJ databases">
        <authorList>
            <person name="Kallberg Y."/>
            <person name="Tangrot J."/>
            <person name="Rosling A."/>
        </authorList>
    </citation>
    <scope>NUCLEOTIDE SEQUENCE</scope>
    <source>
        <strain evidence="13">UK204</strain>
    </source>
</reference>
<dbReference type="GO" id="GO:0019786">
    <property type="term" value="F:protein-phosphatidylethanolamide deconjugating activity"/>
    <property type="evidence" value="ECO:0007669"/>
    <property type="project" value="InterPro"/>
</dbReference>
<proteinExistence type="inferred from homology"/>
<dbReference type="OrthoDB" id="2960936at2759"/>
<feature type="region of interest" description="Disordered" evidence="11">
    <location>
        <begin position="460"/>
        <end position="488"/>
    </location>
</feature>
<evidence type="ECO:0000256" key="9">
    <source>
        <dbReference type="ARBA" id="ARBA00029362"/>
    </source>
</evidence>
<keyword evidence="14" id="KW-1185">Reference proteome</keyword>
<feature type="region of interest" description="Disordered" evidence="11">
    <location>
        <begin position="193"/>
        <end position="352"/>
    </location>
</feature>
<feature type="domain" description="Peptidase C54 catalytic" evidence="12">
    <location>
        <begin position="506"/>
        <end position="783"/>
    </location>
</feature>
<dbReference type="GO" id="GO:0004197">
    <property type="term" value="F:cysteine-type endopeptidase activity"/>
    <property type="evidence" value="ECO:0007669"/>
    <property type="project" value="TreeGrafter"/>
</dbReference>
<feature type="compositionally biased region" description="Basic residues" evidence="11">
    <location>
        <begin position="304"/>
        <end position="313"/>
    </location>
</feature>
<accession>A0A9N9HFG8</accession>
<dbReference type="Pfam" id="PF03416">
    <property type="entry name" value="Peptidase_C54"/>
    <property type="match status" value="1"/>
</dbReference>
<keyword evidence="3 10" id="KW-0963">Cytoplasm</keyword>
<evidence type="ECO:0000256" key="8">
    <source>
        <dbReference type="ARBA" id="ARBA00023006"/>
    </source>
</evidence>
<keyword evidence="10" id="KW-0539">Nucleus</keyword>